<sequence length="145" mass="16456">MGDQLPQDDPHRRPEGVDDATVEAVGKMTEALECVERVRGHLFELHQLSGTADLSFGEAADLLEKAGHSALAEDVRREIVGLNTFPGRWSFQLVEEYDDNYYSTVRAAEKRVRDELLDGRRHVFESEMKEGRRTHGRPGHESRPD</sequence>
<comment type="caution">
    <text evidence="2">The sequence shown here is derived from an EMBL/GenBank/DDBJ whole genome shotgun (WGS) entry which is preliminary data.</text>
</comment>
<gene>
    <name evidence="2" type="ORF">LX12_001098</name>
</gene>
<organism evidence="2 3">
    <name type="scientific">Williamsia serinedens</name>
    <dbReference type="NCBI Taxonomy" id="391736"/>
    <lineage>
        <taxon>Bacteria</taxon>
        <taxon>Bacillati</taxon>
        <taxon>Actinomycetota</taxon>
        <taxon>Actinomycetes</taxon>
        <taxon>Mycobacteriales</taxon>
        <taxon>Nocardiaceae</taxon>
        <taxon>Williamsia</taxon>
    </lineage>
</organism>
<keyword evidence="3" id="KW-1185">Reference proteome</keyword>
<name>A0ABT1GY50_9NOCA</name>
<accession>A0ABT1GY50</accession>
<feature type="region of interest" description="Disordered" evidence="1">
    <location>
        <begin position="125"/>
        <end position="145"/>
    </location>
</feature>
<proteinExistence type="predicted"/>
<reference evidence="2 3" key="1">
    <citation type="submission" date="2022-06" db="EMBL/GenBank/DDBJ databases">
        <title>Genomic Encyclopedia of Archaeal and Bacterial Type Strains, Phase II (KMG-II): from individual species to whole genera.</title>
        <authorList>
            <person name="Goeker M."/>
        </authorList>
    </citation>
    <scope>NUCLEOTIDE SEQUENCE [LARGE SCALE GENOMIC DNA]</scope>
    <source>
        <strain evidence="2 3">DSM 45037</strain>
    </source>
</reference>
<evidence type="ECO:0000313" key="3">
    <source>
        <dbReference type="Proteomes" id="UP001205740"/>
    </source>
</evidence>
<evidence type="ECO:0000313" key="2">
    <source>
        <dbReference type="EMBL" id="MCP2159919.1"/>
    </source>
</evidence>
<dbReference type="Proteomes" id="UP001205740">
    <property type="component" value="Unassembled WGS sequence"/>
</dbReference>
<evidence type="ECO:0000256" key="1">
    <source>
        <dbReference type="SAM" id="MobiDB-lite"/>
    </source>
</evidence>
<dbReference type="EMBL" id="JAMTCG010000002">
    <property type="protein sequence ID" value="MCP2159919.1"/>
    <property type="molecule type" value="Genomic_DNA"/>
</dbReference>
<dbReference type="RefSeq" id="WP_253653507.1">
    <property type="nucleotide sequence ID" value="NZ_BAAAOE010000001.1"/>
</dbReference>
<protein>
    <submittedName>
        <fullName evidence="2">Uncharacterized protein</fullName>
    </submittedName>
</protein>